<dbReference type="Gene3D" id="3.40.640.10">
    <property type="entry name" value="Type I PLP-dependent aspartate aminotransferase-like (Major domain)"/>
    <property type="match status" value="1"/>
</dbReference>
<dbReference type="SUPFAM" id="SSF53383">
    <property type="entry name" value="PLP-dependent transferases"/>
    <property type="match status" value="1"/>
</dbReference>
<keyword evidence="3 4" id="KW-0663">Pyridoxal phosphate</keyword>
<dbReference type="Pfam" id="PF01053">
    <property type="entry name" value="Cys_Met_Meta_PP"/>
    <property type="match status" value="1"/>
</dbReference>
<proteinExistence type="inferred from homology"/>
<comment type="caution">
    <text evidence="5">The sequence shown here is derived from an EMBL/GenBank/DDBJ whole genome shotgun (WGS) entry which is preliminary data.</text>
</comment>
<dbReference type="InterPro" id="IPR054542">
    <property type="entry name" value="Cys_met_metab_PP"/>
</dbReference>
<dbReference type="EMBL" id="JANRMI010000001">
    <property type="protein sequence ID" value="MDG0815033.1"/>
    <property type="molecule type" value="Genomic_DNA"/>
</dbReference>
<dbReference type="PANTHER" id="PTHR11808:SF15">
    <property type="entry name" value="CYSTATHIONINE GAMMA-LYASE"/>
    <property type="match status" value="1"/>
</dbReference>
<dbReference type="PIRSF" id="PIRSF001434">
    <property type="entry name" value="CGS"/>
    <property type="match status" value="1"/>
</dbReference>
<dbReference type="Proteomes" id="UP001152321">
    <property type="component" value="Unassembled WGS sequence"/>
</dbReference>
<keyword evidence="6" id="KW-1185">Reference proteome</keyword>
<dbReference type="GO" id="GO:0003962">
    <property type="term" value="F:cystathionine gamma-synthase activity"/>
    <property type="evidence" value="ECO:0007669"/>
    <property type="project" value="UniProtKB-EC"/>
</dbReference>
<evidence type="ECO:0000256" key="4">
    <source>
        <dbReference type="RuleBase" id="RU362118"/>
    </source>
</evidence>
<dbReference type="Gene3D" id="3.90.1150.10">
    <property type="entry name" value="Aspartate Aminotransferase, domain 1"/>
    <property type="match status" value="1"/>
</dbReference>
<dbReference type="InterPro" id="IPR015424">
    <property type="entry name" value="PyrdxlP-dep_Trfase"/>
</dbReference>
<protein>
    <submittedName>
        <fullName evidence="5">Cystathionine gamma-synthase</fullName>
        <ecNumber evidence="5">2.5.1.48</ecNumber>
    </submittedName>
</protein>
<comment type="similarity">
    <text evidence="2 4">Belongs to the trans-sulfuration enzymes family.</text>
</comment>
<name>A0ABT6DDY7_9BACT</name>
<dbReference type="CDD" id="cd00614">
    <property type="entry name" value="CGS_like"/>
    <property type="match status" value="1"/>
</dbReference>
<comment type="cofactor">
    <cofactor evidence="1 4">
        <name>pyridoxal 5'-phosphate</name>
        <dbReference type="ChEBI" id="CHEBI:597326"/>
    </cofactor>
</comment>
<evidence type="ECO:0000313" key="6">
    <source>
        <dbReference type="Proteomes" id="UP001152321"/>
    </source>
</evidence>
<reference evidence="5" key="1">
    <citation type="submission" date="2022-08" db="EMBL/GenBank/DDBJ databases">
        <title>Novel Bdellovibrio Species Isolated from Svalbard: Designation Bdellovibrio svalbardensis.</title>
        <authorList>
            <person name="Mitchell R.J."/>
            <person name="Choi S.Y."/>
        </authorList>
    </citation>
    <scope>NUCLEOTIDE SEQUENCE</scope>
    <source>
        <strain evidence="5">PAP01</strain>
    </source>
</reference>
<dbReference type="PANTHER" id="PTHR11808">
    <property type="entry name" value="TRANS-SULFURATION ENZYME FAMILY MEMBER"/>
    <property type="match status" value="1"/>
</dbReference>
<evidence type="ECO:0000313" key="5">
    <source>
        <dbReference type="EMBL" id="MDG0815033.1"/>
    </source>
</evidence>
<gene>
    <name evidence="5" type="ORF">NWE73_01570</name>
</gene>
<sequence length="389" mass="42531">MKKTTQDLGFATRAIHAGQSPDPTTGAIMTPVYMTSTYVQESPGVHKGWEYSRTHNPTRRAYENCMASLENGKFGFAFASGCAATTTILHMLKGGEHVIAMDDMYGGTFRLFDKILRHDGMEFSFVDLTKFENFEKAIKPNTKLVWLETPTNPTLKLVDIKKIAALAKSKGILVAVDNTFMSPYFQKPLDLGADIVVHSATKYIGGHSDVVGGIAVTSREDIAEKLQFLTNSMGGIQAPFDAFLCLRSLKTLPLRMKAHQENAMAVAKFLESHPKVEKVIYPGLASHPQHALAKEQMSGFGGMITFYIKGGMDSARKFLENVSVFALAESLGGVESLIEHPAIMTHASVPPENRKALGIDDSLIRLSVGVEDLQDLLNDLKSAFDKATV</sequence>
<keyword evidence="5" id="KW-0808">Transferase</keyword>
<dbReference type="RefSeq" id="WP_277576511.1">
    <property type="nucleotide sequence ID" value="NZ_JANRMI010000001.1"/>
</dbReference>
<dbReference type="InterPro" id="IPR015422">
    <property type="entry name" value="PyrdxlP-dep_Trfase_small"/>
</dbReference>
<evidence type="ECO:0000256" key="3">
    <source>
        <dbReference type="ARBA" id="ARBA00022898"/>
    </source>
</evidence>
<dbReference type="PROSITE" id="PS00868">
    <property type="entry name" value="CYS_MET_METAB_PP"/>
    <property type="match status" value="1"/>
</dbReference>
<dbReference type="InterPro" id="IPR000277">
    <property type="entry name" value="Cys/Met-Metab_PyrdxlP-dep_enz"/>
</dbReference>
<organism evidence="5 6">
    <name type="scientific">Bdellovibrio svalbardensis</name>
    <dbReference type="NCBI Taxonomy" id="2972972"/>
    <lineage>
        <taxon>Bacteria</taxon>
        <taxon>Pseudomonadati</taxon>
        <taxon>Bdellovibrionota</taxon>
        <taxon>Bdellovibrionia</taxon>
        <taxon>Bdellovibrionales</taxon>
        <taxon>Pseudobdellovibrionaceae</taxon>
        <taxon>Bdellovibrio</taxon>
    </lineage>
</organism>
<accession>A0ABT6DDY7</accession>
<evidence type="ECO:0000256" key="2">
    <source>
        <dbReference type="ARBA" id="ARBA00009077"/>
    </source>
</evidence>
<dbReference type="InterPro" id="IPR015421">
    <property type="entry name" value="PyrdxlP-dep_Trfase_major"/>
</dbReference>
<evidence type="ECO:0000256" key="1">
    <source>
        <dbReference type="ARBA" id="ARBA00001933"/>
    </source>
</evidence>
<dbReference type="NCBIfam" id="NF005871">
    <property type="entry name" value="PRK07811.1"/>
    <property type="match status" value="1"/>
</dbReference>
<dbReference type="EC" id="2.5.1.48" evidence="5"/>